<feature type="compositionally biased region" description="Low complexity" evidence="1">
    <location>
        <begin position="53"/>
        <end position="65"/>
    </location>
</feature>
<dbReference type="RefSeq" id="XP_066703527.1">
    <property type="nucleotide sequence ID" value="XM_066840900.1"/>
</dbReference>
<reference evidence="2 3" key="1">
    <citation type="submission" date="2023-01" db="EMBL/GenBank/DDBJ databases">
        <title>Analysis of 21 Apiospora genomes using comparative genomics revels a genus with tremendous synthesis potential of carbohydrate active enzymes and secondary metabolites.</title>
        <authorList>
            <person name="Sorensen T."/>
        </authorList>
    </citation>
    <scope>NUCLEOTIDE SEQUENCE [LARGE SCALE GENOMIC DNA]</scope>
    <source>
        <strain evidence="2 3">CBS 24483</strain>
    </source>
</reference>
<protein>
    <submittedName>
        <fullName evidence="2">Uncharacterized protein</fullName>
    </submittedName>
</protein>
<sequence length="368" mass="39878">MDGHGDNKAPHPHLLDSQDEEQHHADAPGLPSYQEATSGTRQPPPSYFHPDTTHTPGAGSTTTTTYPDEKARPYGHDDASPRAAAVPSSSQQPASALTFIISLQNASVLLHKKIAIRPAGCLANIGWEVEYASKYRAAVNRFEVPGAGQQQRAEEEEEKAARAQPEDMRGFPREVAALKYPEFIVPGWCGVTVTFLPKHHVHDAVGTGMELEMGVEERKPTKRFMHCTGVMSTKYAMEFPELGGGASSSSQAAAAAAGFDLSSLFPNNWNNWTPFLTQYLVDEAEEKHVLAQYTRSAPWASERGILKIFPQNGREEGGAKTQFEDPVFIEEIVIACAAMVGMQDRLGMVSSLVEAGAEAYAGKGKGRA</sequence>
<comment type="caution">
    <text evidence="2">The sequence shown here is derived from an EMBL/GenBank/DDBJ whole genome shotgun (WGS) entry which is preliminary data.</text>
</comment>
<dbReference type="GeneID" id="92073962"/>
<evidence type="ECO:0000313" key="2">
    <source>
        <dbReference type="EMBL" id="KAK7959824.1"/>
    </source>
</evidence>
<feature type="region of interest" description="Disordered" evidence="1">
    <location>
        <begin position="1"/>
        <end position="89"/>
    </location>
</feature>
<evidence type="ECO:0000256" key="1">
    <source>
        <dbReference type="SAM" id="MobiDB-lite"/>
    </source>
</evidence>
<name>A0ABR1QN97_9PEZI</name>
<dbReference type="EMBL" id="JAQQWE010000003">
    <property type="protein sequence ID" value="KAK7959824.1"/>
    <property type="molecule type" value="Genomic_DNA"/>
</dbReference>
<evidence type="ECO:0000313" key="3">
    <source>
        <dbReference type="Proteomes" id="UP001391051"/>
    </source>
</evidence>
<feature type="region of interest" description="Disordered" evidence="1">
    <location>
        <begin position="146"/>
        <end position="166"/>
    </location>
</feature>
<feature type="compositionally biased region" description="Basic and acidic residues" evidence="1">
    <location>
        <begin position="67"/>
        <end position="80"/>
    </location>
</feature>
<gene>
    <name evidence="2" type="ORF">PG986_004678</name>
</gene>
<feature type="compositionally biased region" description="Basic and acidic residues" evidence="1">
    <location>
        <begin position="1"/>
        <end position="26"/>
    </location>
</feature>
<dbReference type="Proteomes" id="UP001391051">
    <property type="component" value="Unassembled WGS sequence"/>
</dbReference>
<organism evidence="2 3">
    <name type="scientific">Apiospora aurea</name>
    <dbReference type="NCBI Taxonomy" id="335848"/>
    <lineage>
        <taxon>Eukaryota</taxon>
        <taxon>Fungi</taxon>
        <taxon>Dikarya</taxon>
        <taxon>Ascomycota</taxon>
        <taxon>Pezizomycotina</taxon>
        <taxon>Sordariomycetes</taxon>
        <taxon>Xylariomycetidae</taxon>
        <taxon>Amphisphaeriales</taxon>
        <taxon>Apiosporaceae</taxon>
        <taxon>Apiospora</taxon>
    </lineage>
</organism>
<keyword evidence="3" id="KW-1185">Reference proteome</keyword>
<accession>A0ABR1QN97</accession>
<proteinExistence type="predicted"/>